<dbReference type="Gene3D" id="3.30.60.10">
    <property type="entry name" value="Endochitinase-like"/>
    <property type="match status" value="1"/>
</dbReference>
<dbReference type="EMBL" id="CM029050">
    <property type="protein sequence ID" value="KAG2567123.1"/>
    <property type="molecule type" value="Genomic_DNA"/>
</dbReference>
<reference evidence="15" key="1">
    <citation type="submission" date="2020-05" db="EMBL/GenBank/DDBJ databases">
        <title>WGS assembly of Panicum virgatum.</title>
        <authorList>
            <person name="Lovell J.T."/>
            <person name="Jenkins J."/>
            <person name="Shu S."/>
            <person name="Juenger T.E."/>
            <person name="Schmutz J."/>
        </authorList>
    </citation>
    <scope>NUCLEOTIDE SEQUENCE</scope>
    <source>
        <strain evidence="15">AP13</strain>
    </source>
</reference>
<evidence type="ECO:0000256" key="1">
    <source>
        <dbReference type="ARBA" id="ARBA00000822"/>
    </source>
</evidence>
<dbReference type="InterPro" id="IPR036861">
    <property type="entry name" value="Endochitinase-like_sf"/>
</dbReference>
<dbReference type="CDD" id="cd00035">
    <property type="entry name" value="ChtBD1"/>
    <property type="match status" value="1"/>
</dbReference>
<dbReference type="PROSITE" id="PS00026">
    <property type="entry name" value="CHIT_BIND_I_1"/>
    <property type="match status" value="1"/>
</dbReference>
<dbReference type="InterPro" id="IPR001002">
    <property type="entry name" value="Chitin-bd_1"/>
</dbReference>
<dbReference type="Gene3D" id="3.30.20.10">
    <property type="entry name" value="Endochitinase, domain 2"/>
    <property type="match status" value="1"/>
</dbReference>
<dbReference type="CDD" id="cd00325">
    <property type="entry name" value="chitinase_GH19"/>
    <property type="match status" value="1"/>
</dbReference>
<organism evidence="15 16">
    <name type="scientific">Panicum virgatum</name>
    <name type="common">Blackwell switchgrass</name>
    <dbReference type="NCBI Taxonomy" id="38727"/>
    <lineage>
        <taxon>Eukaryota</taxon>
        <taxon>Viridiplantae</taxon>
        <taxon>Streptophyta</taxon>
        <taxon>Embryophyta</taxon>
        <taxon>Tracheophyta</taxon>
        <taxon>Spermatophyta</taxon>
        <taxon>Magnoliopsida</taxon>
        <taxon>Liliopsida</taxon>
        <taxon>Poales</taxon>
        <taxon>Poaceae</taxon>
        <taxon>PACMAD clade</taxon>
        <taxon>Panicoideae</taxon>
        <taxon>Panicodae</taxon>
        <taxon>Paniceae</taxon>
        <taxon>Panicinae</taxon>
        <taxon>Panicum</taxon>
        <taxon>Panicum sect. Hiantes</taxon>
    </lineage>
</organism>
<feature type="disulfide bond" evidence="11">
    <location>
        <begin position="101"/>
        <end position="150"/>
    </location>
</feature>
<evidence type="ECO:0000256" key="8">
    <source>
        <dbReference type="ARBA" id="ARBA00023295"/>
    </source>
</evidence>
<dbReference type="PRINTS" id="PR00451">
    <property type="entry name" value="CHITINBINDNG"/>
</dbReference>
<feature type="domain" description="Chitin-binding type-1" evidence="14">
    <location>
        <begin position="31"/>
        <end position="66"/>
    </location>
</feature>
<comment type="caution">
    <text evidence="12">Lacks conserved residue(s) required for the propagation of feature annotation.</text>
</comment>
<dbReference type="PROSITE" id="PS00774">
    <property type="entry name" value="CHITINASE_19_2"/>
    <property type="match status" value="1"/>
</dbReference>
<dbReference type="Proteomes" id="UP000823388">
    <property type="component" value="Chromosome 7N"/>
</dbReference>
<evidence type="ECO:0000256" key="5">
    <source>
        <dbReference type="ARBA" id="ARBA00022801"/>
    </source>
</evidence>
<dbReference type="FunFam" id="3.30.20.10:FF:000001">
    <property type="entry name" value="Endochitinase (Chitinase)"/>
    <property type="match status" value="1"/>
</dbReference>
<dbReference type="GO" id="GO:0016998">
    <property type="term" value="P:cell wall macromolecule catabolic process"/>
    <property type="evidence" value="ECO:0007669"/>
    <property type="project" value="InterPro"/>
</dbReference>
<dbReference type="GO" id="GO:0006032">
    <property type="term" value="P:chitin catabolic process"/>
    <property type="evidence" value="ECO:0007669"/>
    <property type="project" value="InterPro"/>
</dbReference>
<evidence type="ECO:0000256" key="13">
    <source>
        <dbReference type="SAM" id="SignalP"/>
    </source>
</evidence>
<proteinExistence type="predicted"/>
<evidence type="ECO:0000256" key="12">
    <source>
        <dbReference type="PROSITE-ProRule" id="PRU00261"/>
    </source>
</evidence>
<evidence type="ECO:0000256" key="4">
    <source>
        <dbReference type="ARBA" id="ARBA00022729"/>
    </source>
</evidence>
<dbReference type="InterPro" id="IPR018371">
    <property type="entry name" value="Chitin-binding_1_CS"/>
</dbReference>
<evidence type="ECO:0000256" key="10">
    <source>
        <dbReference type="PIRSR" id="PIRSR001060-1"/>
    </source>
</evidence>
<dbReference type="InterPro" id="IPR016283">
    <property type="entry name" value="Glyco_hydro_19"/>
</dbReference>
<evidence type="ECO:0000313" key="15">
    <source>
        <dbReference type="EMBL" id="KAG2567123.1"/>
    </source>
</evidence>
<evidence type="ECO:0000256" key="2">
    <source>
        <dbReference type="ARBA" id="ARBA00012729"/>
    </source>
</evidence>
<keyword evidence="7" id="KW-0119">Carbohydrate metabolism</keyword>
<dbReference type="PANTHER" id="PTHR22595">
    <property type="entry name" value="CHITINASE-RELATED"/>
    <property type="match status" value="1"/>
</dbReference>
<keyword evidence="5" id="KW-0378">Hydrolase</keyword>
<feature type="disulfide bond" evidence="11 12">
    <location>
        <begin position="36"/>
        <end position="48"/>
    </location>
</feature>
<evidence type="ECO:0000256" key="3">
    <source>
        <dbReference type="ARBA" id="ARBA00022669"/>
    </source>
</evidence>
<feature type="chain" id="PRO_5035732176" description="chitinase" evidence="13">
    <location>
        <begin position="32"/>
        <end position="282"/>
    </location>
</feature>
<evidence type="ECO:0000256" key="11">
    <source>
        <dbReference type="PIRSR" id="PIRSR001060-2"/>
    </source>
</evidence>
<dbReference type="SUPFAM" id="SSF53955">
    <property type="entry name" value="Lysozyme-like"/>
    <property type="match status" value="1"/>
</dbReference>
<dbReference type="GO" id="GO:0008061">
    <property type="term" value="F:chitin binding"/>
    <property type="evidence" value="ECO:0007669"/>
    <property type="project" value="UniProtKB-UniRule"/>
</dbReference>
<protein>
    <recommendedName>
        <fullName evidence="2">chitinase</fullName>
        <ecNumber evidence="2">3.2.1.14</ecNumber>
    </recommendedName>
</protein>
<feature type="disulfide bond" evidence="11 12">
    <location>
        <begin position="41"/>
        <end position="55"/>
    </location>
</feature>
<dbReference type="Gene3D" id="1.10.530.10">
    <property type="match status" value="1"/>
</dbReference>
<evidence type="ECO:0000313" key="16">
    <source>
        <dbReference type="Proteomes" id="UP000823388"/>
    </source>
</evidence>
<name>A0A8T0PYW3_PANVG</name>
<dbReference type="GO" id="GO:0008843">
    <property type="term" value="F:endochitinase activity"/>
    <property type="evidence" value="ECO:0007669"/>
    <property type="project" value="UniProtKB-EC"/>
</dbReference>
<dbReference type="Pfam" id="PF00187">
    <property type="entry name" value="Chitin_bind_1"/>
    <property type="match status" value="1"/>
</dbReference>
<dbReference type="InterPro" id="IPR023346">
    <property type="entry name" value="Lysozyme-like_dom_sf"/>
</dbReference>
<dbReference type="PIRSF" id="PIRSF001060">
    <property type="entry name" value="Endochitinase"/>
    <property type="match status" value="1"/>
</dbReference>
<accession>A0A8T0PYW3</accession>
<keyword evidence="6 11" id="KW-1015">Disulfide bond</keyword>
<dbReference type="PROSITE" id="PS50941">
    <property type="entry name" value="CHIT_BIND_I_2"/>
    <property type="match status" value="1"/>
</dbReference>
<keyword evidence="3 12" id="KW-0147">Chitin-binding</keyword>
<gene>
    <name evidence="15" type="ORF">PVAP13_7NG218400</name>
</gene>
<dbReference type="AlphaFoldDB" id="A0A8T0PYW3"/>
<comment type="caution">
    <text evidence="15">The sequence shown here is derived from an EMBL/GenBank/DDBJ whole genome shotgun (WGS) entry which is preliminary data.</text>
</comment>
<dbReference type="OrthoDB" id="5985073at2759"/>
<dbReference type="GO" id="GO:0000272">
    <property type="term" value="P:polysaccharide catabolic process"/>
    <property type="evidence" value="ECO:0007669"/>
    <property type="project" value="UniProtKB-KW"/>
</dbReference>
<evidence type="ECO:0000256" key="7">
    <source>
        <dbReference type="ARBA" id="ARBA00023277"/>
    </source>
</evidence>
<keyword evidence="16" id="KW-1185">Reference proteome</keyword>
<dbReference type="InterPro" id="IPR000726">
    <property type="entry name" value="Glyco_hydro_19_cat"/>
</dbReference>
<keyword evidence="8" id="KW-0326">Glycosidase</keyword>
<dbReference type="Pfam" id="PF00182">
    <property type="entry name" value="Glyco_hydro_19"/>
    <property type="match status" value="2"/>
</dbReference>
<feature type="disulfide bond" evidence="11">
    <location>
        <begin position="250"/>
        <end position="282"/>
    </location>
</feature>
<dbReference type="PROSITE" id="PS00773">
    <property type="entry name" value="CHITINASE_19_1"/>
    <property type="match status" value="1"/>
</dbReference>
<comment type="catalytic activity">
    <reaction evidence="1">
        <text>Random endo-hydrolysis of N-acetyl-beta-D-glucosaminide (1-&gt;4)-beta-linkages in chitin and chitodextrins.</text>
        <dbReference type="EC" id="3.2.1.14"/>
    </reaction>
</comment>
<keyword evidence="9" id="KW-0624">Polysaccharide degradation</keyword>
<dbReference type="PANTHER" id="PTHR22595:SF120">
    <property type="entry name" value="CHITINASE"/>
    <property type="match status" value="1"/>
</dbReference>
<dbReference type="EC" id="3.2.1.14" evidence="2"/>
<dbReference type="SMART" id="SM00270">
    <property type="entry name" value="ChtBD1"/>
    <property type="match status" value="1"/>
</dbReference>
<evidence type="ECO:0000256" key="6">
    <source>
        <dbReference type="ARBA" id="ARBA00023157"/>
    </source>
</evidence>
<dbReference type="SUPFAM" id="SSF57016">
    <property type="entry name" value="Plant lectins/antimicrobial peptides"/>
    <property type="match status" value="1"/>
</dbReference>
<feature type="active site" description="Proton donor" evidence="10">
    <location>
        <position position="145"/>
    </location>
</feature>
<sequence>MASSPSPAAVLAVLAIWLALLCAAGIVPAAAQSCGCQPGLCCSKYGYCGTTSAYCGEGCQSGPCTGGGGGGGPGPGPGASVASVVTAAFFSGIKSQAGPGCEGAAFYTRAAFLSAASSYPNFARGGSAADGRREIAAFFAHVAHETGHLCDVNEVGGASMDYCDARDAAWPCAAGQGYYGRGPLQLSWNFNYGPAGKNIGFDGLADPGMVARDPVVSFKSALWFWMDNVHQLMPQGFGATIRAINGAIECNGRNAAEMNQRVDYYRQYCQQLGVDPGSNLTC</sequence>
<keyword evidence="4 13" id="KW-0732">Signal</keyword>
<feature type="signal peptide" evidence="13">
    <location>
        <begin position="1"/>
        <end position="31"/>
    </location>
</feature>
<feature type="disulfide bond" evidence="11">
    <location>
        <begin position="163"/>
        <end position="172"/>
    </location>
</feature>
<evidence type="ECO:0000256" key="9">
    <source>
        <dbReference type="ARBA" id="ARBA00023326"/>
    </source>
</evidence>
<evidence type="ECO:0000259" key="14">
    <source>
        <dbReference type="PROSITE" id="PS50941"/>
    </source>
</evidence>